<evidence type="ECO:0000313" key="4">
    <source>
        <dbReference type="Proteomes" id="UP000231990"/>
    </source>
</evidence>
<evidence type="ECO:0000313" key="1">
    <source>
        <dbReference type="EMBL" id="PJZ71356.1"/>
    </source>
</evidence>
<evidence type="ECO:0000313" key="2">
    <source>
        <dbReference type="EMBL" id="PJZ74890.1"/>
    </source>
</evidence>
<keyword evidence="3" id="KW-1185">Reference proteome</keyword>
<dbReference type="Proteomes" id="UP000231962">
    <property type="component" value="Unassembled WGS sequence"/>
</dbReference>
<dbReference type="Proteomes" id="UP000231990">
    <property type="component" value="Unassembled WGS sequence"/>
</dbReference>
<reference evidence="3 4" key="1">
    <citation type="submission" date="2017-07" db="EMBL/GenBank/DDBJ databases">
        <title>Leptospira spp. isolated from tropical soils.</title>
        <authorList>
            <person name="Thibeaux R."/>
            <person name="Iraola G."/>
            <person name="Ferres I."/>
            <person name="Bierque E."/>
            <person name="Girault D."/>
            <person name="Soupe-Gilbert M.-E."/>
            <person name="Picardeau M."/>
            <person name="Goarant C."/>
        </authorList>
    </citation>
    <scope>NUCLEOTIDE SEQUENCE [LARGE SCALE GENOMIC DNA]</scope>
    <source>
        <strain evidence="2 4">FH1-B-B1</strain>
        <strain evidence="1 3">FH1-B-C1</strain>
    </source>
</reference>
<gene>
    <name evidence="1" type="ORF">CH360_02335</name>
    <name evidence="2" type="ORF">CH373_02335</name>
</gene>
<protein>
    <submittedName>
        <fullName evidence="2">Uncharacterized protein</fullName>
    </submittedName>
</protein>
<dbReference type="AlphaFoldDB" id="A0A2M9ZS30"/>
<evidence type="ECO:0000313" key="3">
    <source>
        <dbReference type="Proteomes" id="UP000231962"/>
    </source>
</evidence>
<comment type="caution">
    <text evidence="2">The sequence shown here is derived from an EMBL/GenBank/DDBJ whole genome shotgun (WGS) entry which is preliminary data.</text>
</comment>
<sequence length="123" mass="14491">MLDTPGMREVQLWSDGSGLETSFPEITEAAERYKFKDCTHNSELGRAVQAAISNGKIALDRFRSYTKLKAELLRSQMSVEEAVEKAEGKRKIFLKISKVFRQGVELFWEQFFWSFVRRYFRYF</sequence>
<accession>A0A2M9ZS30</accession>
<dbReference type="Gene3D" id="1.10.40.50">
    <property type="entry name" value="Probable gtpase engc, domain 3"/>
    <property type="match status" value="1"/>
</dbReference>
<dbReference type="InterPro" id="IPR027417">
    <property type="entry name" value="P-loop_NTPase"/>
</dbReference>
<dbReference type="EMBL" id="NPDY01000001">
    <property type="protein sequence ID" value="PJZ71356.1"/>
    <property type="molecule type" value="Genomic_DNA"/>
</dbReference>
<proteinExistence type="predicted"/>
<organism evidence="2 4">
    <name type="scientific">Leptospira perolatii</name>
    <dbReference type="NCBI Taxonomy" id="2023191"/>
    <lineage>
        <taxon>Bacteria</taxon>
        <taxon>Pseudomonadati</taxon>
        <taxon>Spirochaetota</taxon>
        <taxon>Spirochaetia</taxon>
        <taxon>Leptospirales</taxon>
        <taxon>Leptospiraceae</taxon>
        <taxon>Leptospira</taxon>
    </lineage>
</organism>
<name>A0A2M9ZS30_9LEPT</name>
<dbReference type="SUPFAM" id="SSF52540">
    <property type="entry name" value="P-loop containing nucleoside triphosphate hydrolases"/>
    <property type="match status" value="1"/>
</dbReference>
<dbReference type="EMBL" id="NPDZ01000001">
    <property type="protein sequence ID" value="PJZ74890.1"/>
    <property type="molecule type" value="Genomic_DNA"/>
</dbReference>